<dbReference type="SUPFAM" id="SSF160424">
    <property type="entry name" value="BH3703-like"/>
    <property type="match status" value="1"/>
</dbReference>
<proteinExistence type="predicted"/>
<sequence>MDQEVQELQTEIQNSILDEYSDGWVRFVVQMNSTQGASEFLVTSFSSEGEERSVKVPSRTVRALISLREAMATPNHGVWFSCKTVLDRDLNSLEIAYNYDDRPEWAVEPYDETYIDDLEHFPRPYAEIPEWHPVRSEFTEQQWLAKFPQFAQ</sequence>
<organism evidence="1 2">
    <name type="scientific">Nakamurella antarctica</name>
    <dbReference type="NCBI Taxonomy" id="1902245"/>
    <lineage>
        <taxon>Bacteria</taxon>
        <taxon>Bacillati</taxon>
        <taxon>Actinomycetota</taxon>
        <taxon>Actinomycetes</taxon>
        <taxon>Nakamurellales</taxon>
        <taxon>Nakamurellaceae</taxon>
        <taxon>Nakamurella</taxon>
    </lineage>
</organism>
<dbReference type="RefSeq" id="WP_124799719.1">
    <property type="nucleotide sequence ID" value="NZ_CP034170.1"/>
</dbReference>
<evidence type="ECO:0000313" key="2">
    <source>
        <dbReference type="Proteomes" id="UP000268084"/>
    </source>
</evidence>
<reference evidence="1 2" key="2">
    <citation type="submission" date="2018-12" db="EMBL/GenBank/DDBJ databases">
        <title>Nakamurella antarcticus sp. nov., isolated from Antarctica South Shetland Islands soil.</title>
        <authorList>
            <person name="Peng F."/>
        </authorList>
    </citation>
    <scope>NUCLEOTIDE SEQUENCE [LARGE SCALE GENOMIC DNA]</scope>
    <source>
        <strain evidence="1 2">S14-144</strain>
    </source>
</reference>
<evidence type="ECO:0000313" key="1">
    <source>
        <dbReference type="EMBL" id="AZI58815.1"/>
    </source>
</evidence>
<protein>
    <recommendedName>
        <fullName evidence="3">DUF600 family protein</fullName>
    </recommendedName>
</protein>
<dbReference type="OrthoDB" id="2216648at2"/>
<accession>A0A3G8ZPT7</accession>
<dbReference type="AlphaFoldDB" id="A0A3G8ZPT7"/>
<reference evidence="1 2" key="1">
    <citation type="submission" date="2018-11" db="EMBL/GenBank/DDBJ databases">
        <authorList>
            <person name="Da X."/>
        </authorList>
    </citation>
    <scope>NUCLEOTIDE SEQUENCE [LARGE SCALE GENOMIC DNA]</scope>
    <source>
        <strain evidence="1 2">S14-144</strain>
    </source>
</reference>
<gene>
    <name evidence="1" type="ORF">EH165_12385</name>
</gene>
<keyword evidence="2" id="KW-1185">Reference proteome</keyword>
<dbReference type="InterPro" id="IPR036170">
    <property type="entry name" value="YezG-like_sf"/>
</dbReference>
<evidence type="ECO:0008006" key="3">
    <source>
        <dbReference type="Google" id="ProtNLM"/>
    </source>
</evidence>
<name>A0A3G8ZPT7_9ACTN</name>
<dbReference type="Proteomes" id="UP000268084">
    <property type="component" value="Chromosome"/>
</dbReference>
<dbReference type="EMBL" id="CP034170">
    <property type="protein sequence ID" value="AZI58815.1"/>
    <property type="molecule type" value="Genomic_DNA"/>
</dbReference>
<dbReference type="KEGG" id="nak:EH165_12385"/>